<dbReference type="PROSITE" id="PS50158">
    <property type="entry name" value="ZF_CCHC"/>
    <property type="match status" value="1"/>
</dbReference>
<sequence length="208" mass="22490">MAEMEARITELQQMPSRALANSFAGMATSSPTHNAPVRRNLTATFAAAADTTTAQPHAYRPDADRLRMITAAPMLIHPRTPASIASYNEQVAAYTRKHGSRQPTEDHPYPLTPGTVAVGSRECHKCGHIGHFGGDCTGTSDLHIPDVEAKWRRIVQYIRTRTVRAVPVNIVADASPEISHNVFGTAEYDAQVIEEYLLGQGKGSGSSA</sequence>
<dbReference type="GO" id="GO:0003676">
    <property type="term" value="F:nucleic acid binding"/>
    <property type="evidence" value="ECO:0007669"/>
    <property type="project" value="InterPro"/>
</dbReference>
<dbReference type="InterPro" id="IPR001878">
    <property type="entry name" value="Znf_CCHC"/>
</dbReference>
<keyword evidence="1" id="KW-0479">Metal-binding</keyword>
<comment type="caution">
    <text evidence="3">The sequence shown here is derived from an EMBL/GenBank/DDBJ whole genome shotgun (WGS) entry which is preliminary data.</text>
</comment>
<evidence type="ECO:0000313" key="3">
    <source>
        <dbReference type="EMBL" id="KAJ7663446.1"/>
    </source>
</evidence>
<name>A0AAD7CTW7_MYCRO</name>
<evidence type="ECO:0000256" key="1">
    <source>
        <dbReference type="PROSITE-ProRule" id="PRU00047"/>
    </source>
</evidence>
<keyword evidence="1" id="KW-0863">Zinc-finger</keyword>
<gene>
    <name evidence="3" type="ORF">B0H17DRAFT_1211698</name>
</gene>
<keyword evidence="1" id="KW-0862">Zinc</keyword>
<organism evidence="3 4">
    <name type="scientific">Mycena rosella</name>
    <name type="common">Pink bonnet</name>
    <name type="synonym">Agaricus rosellus</name>
    <dbReference type="NCBI Taxonomy" id="1033263"/>
    <lineage>
        <taxon>Eukaryota</taxon>
        <taxon>Fungi</taxon>
        <taxon>Dikarya</taxon>
        <taxon>Basidiomycota</taxon>
        <taxon>Agaricomycotina</taxon>
        <taxon>Agaricomycetes</taxon>
        <taxon>Agaricomycetidae</taxon>
        <taxon>Agaricales</taxon>
        <taxon>Marasmiineae</taxon>
        <taxon>Mycenaceae</taxon>
        <taxon>Mycena</taxon>
    </lineage>
</organism>
<dbReference type="AlphaFoldDB" id="A0AAD7CTW7"/>
<dbReference type="GO" id="GO:0008270">
    <property type="term" value="F:zinc ion binding"/>
    <property type="evidence" value="ECO:0007669"/>
    <property type="project" value="UniProtKB-KW"/>
</dbReference>
<dbReference type="Proteomes" id="UP001221757">
    <property type="component" value="Unassembled WGS sequence"/>
</dbReference>
<evidence type="ECO:0000313" key="4">
    <source>
        <dbReference type="Proteomes" id="UP001221757"/>
    </source>
</evidence>
<proteinExistence type="predicted"/>
<evidence type="ECO:0000259" key="2">
    <source>
        <dbReference type="PROSITE" id="PS50158"/>
    </source>
</evidence>
<protein>
    <recommendedName>
        <fullName evidence="2">CCHC-type domain-containing protein</fullName>
    </recommendedName>
</protein>
<accession>A0AAD7CTW7</accession>
<dbReference type="EMBL" id="JARKIE010000234">
    <property type="protein sequence ID" value="KAJ7663446.1"/>
    <property type="molecule type" value="Genomic_DNA"/>
</dbReference>
<keyword evidence="4" id="KW-1185">Reference proteome</keyword>
<reference evidence="3" key="1">
    <citation type="submission" date="2023-03" db="EMBL/GenBank/DDBJ databases">
        <title>Massive genome expansion in bonnet fungi (Mycena s.s.) driven by repeated elements and novel gene families across ecological guilds.</title>
        <authorList>
            <consortium name="Lawrence Berkeley National Laboratory"/>
            <person name="Harder C.B."/>
            <person name="Miyauchi S."/>
            <person name="Viragh M."/>
            <person name="Kuo A."/>
            <person name="Thoen E."/>
            <person name="Andreopoulos B."/>
            <person name="Lu D."/>
            <person name="Skrede I."/>
            <person name="Drula E."/>
            <person name="Henrissat B."/>
            <person name="Morin E."/>
            <person name="Kohler A."/>
            <person name="Barry K."/>
            <person name="LaButti K."/>
            <person name="Morin E."/>
            <person name="Salamov A."/>
            <person name="Lipzen A."/>
            <person name="Mereny Z."/>
            <person name="Hegedus B."/>
            <person name="Baldrian P."/>
            <person name="Stursova M."/>
            <person name="Weitz H."/>
            <person name="Taylor A."/>
            <person name="Grigoriev I.V."/>
            <person name="Nagy L.G."/>
            <person name="Martin F."/>
            <person name="Kauserud H."/>
        </authorList>
    </citation>
    <scope>NUCLEOTIDE SEQUENCE</scope>
    <source>
        <strain evidence="3">CBHHK067</strain>
    </source>
</reference>
<feature type="domain" description="CCHC-type" evidence="2">
    <location>
        <begin position="123"/>
        <end position="136"/>
    </location>
</feature>